<comment type="caution">
    <text evidence="1">The sequence shown here is derived from an EMBL/GenBank/DDBJ whole genome shotgun (WGS) entry which is preliminary data.</text>
</comment>
<evidence type="ECO:0000313" key="2">
    <source>
        <dbReference type="Proteomes" id="UP001501442"/>
    </source>
</evidence>
<dbReference type="RefSeq" id="WP_345443207.1">
    <property type="nucleotide sequence ID" value="NZ_BAABHK010000028.1"/>
</dbReference>
<dbReference type="Proteomes" id="UP001501442">
    <property type="component" value="Unassembled WGS sequence"/>
</dbReference>
<keyword evidence="2" id="KW-1185">Reference proteome</keyword>
<dbReference type="EMBL" id="BAABHK010000028">
    <property type="protein sequence ID" value="GAA4639690.1"/>
    <property type="molecule type" value="Genomic_DNA"/>
</dbReference>
<evidence type="ECO:0000313" key="1">
    <source>
        <dbReference type="EMBL" id="GAA4639690.1"/>
    </source>
</evidence>
<sequence>MDMAYSELPDDVEIVANEQGRFEPRSAERDVRIGVPRTTPESARVACLTYLNVRAAMDRAGAALRGAGTYPPSQYTREQYERACDELGLMRLPDSVCRSSGDVRFEPPEHDAETIVIGSLAQRRRWGLLAEERRQRQDFEKDLVRLPGFYSHGLTREQYEKACAWIGADPAPERRITALKAACYEQEEIGDMVELPLILAKWRATGMYKERRESAP</sequence>
<reference evidence="2" key="1">
    <citation type="journal article" date="2019" name="Int. J. Syst. Evol. Microbiol.">
        <title>The Global Catalogue of Microorganisms (GCM) 10K type strain sequencing project: providing services to taxonomists for standard genome sequencing and annotation.</title>
        <authorList>
            <consortium name="The Broad Institute Genomics Platform"/>
            <consortium name="The Broad Institute Genome Sequencing Center for Infectious Disease"/>
            <person name="Wu L."/>
            <person name="Ma J."/>
        </authorList>
    </citation>
    <scope>NUCLEOTIDE SEQUENCE [LARGE SCALE GENOMIC DNA]</scope>
    <source>
        <strain evidence="2">JCM 17939</strain>
    </source>
</reference>
<organism evidence="1 2">
    <name type="scientific">Actinoallomurus vinaceus</name>
    <dbReference type="NCBI Taxonomy" id="1080074"/>
    <lineage>
        <taxon>Bacteria</taxon>
        <taxon>Bacillati</taxon>
        <taxon>Actinomycetota</taxon>
        <taxon>Actinomycetes</taxon>
        <taxon>Streptosporangiales</taxon>
        <taxon>Thermomonosporaceae</taxon>
        <taxon>Actinoallomurus</taxon>
    </lineage>
</organism>
<protein>
    <submittedName>
        <fullName evidence="1">Uncharacterized protein</fullName>
    </submittedName>
</protein>
<proteinExistence type="predicted"/>
<accession>A0ABP8UV11</accession>
<name>A0ABP8UV11_9ACTN</name>
<gene>
    <name evidence="1" type="ORF">GCM10023196_102320</name>
</gene>